<dbReference type="InterPro" id="IPR036597">
    <property type="entry name" value="Fido-like_dom_sf"/>
</dbReference>
<dbReference type="EMBL" id="FRBT01000013">
    <property type="protein sequence ID" value="SHM92336.1"/>
    <property type="molecule type" value="Genomic_DNA"/>
</dbReference>
<dbReference type="Gene3D" id="1.10.3290.10">
    <property type="entry name" value="Fido-like domain"/>
    <property type="match status" value="1"/>
</dbReference>
<dbReference type="AlphaFoldDB" id="A0A1M7MN72"/>
<feature type="site" description="Important for autoinhibition of adenylyltransferase activity" evidence="3">
    <location>
        <position position="73"/>
    </location>
</feature>
<dbReference type="InterPro" id="IPR040198">
    <property type="entry name" value="Fido_containing"/>
</dbReference>
<organism evidence="5 6">
    <name type="scientific">Flavobacterium chilense</name>
    <dbReference type="NCBI Taxonomy" id="946677"/>
    <lineage>
        <taxon>Bacteria</taxon>
        <taxon>Pseudomonadati</taxon>
        <taxon>Bacteroidota</taxon>
        <taxon>Flavobacteriia</taxon>
        <taxon>Flavobacteriales</taxon>
        <taxon>Flavobacteriaceae</taxon>
        <taxon>Flavobacterium</taxon>
    </lineage>
</organism>
<evidence type="ECO:0000256" key="1">
    <source>
        <dbReference type="PIRSR" id="PIRSR640198-1"/>
    </source>
</evidence>
<evidence type="ECO:0000313" key="5">
    <source>
        <dbReference type="EMBL" id="SHM92336.1"/>
    </source>
</evidence>
<feature type="binding site" evidence="2">
    <location>
        <begin position="206"/>
        <end position="213"/>
    </location>
    <ligand>
        <name>ATP</name>
        <dbReference type="ChEBI" id="CHEBI:30616"/>
    </ligand>
</feature>
<dbReference type="PROSITE" id="PS51459">
    <property type="entry name" value="FIDO"/>
    <property type="match status" value="1"/>
</dbReference>
<keyword evidence="6" id="KW-1185">Reference proteome</keyword>
<evidence type="ECO:0000256" key="3">
    <source>
        <dbReference type="PIRSR" id="PIRSR640198-3"/>
    </source>
</evidence>
<dbReference type="PANTHER" id="PTHR13504:SF38">
    <property type="entry name" value="FIDO DOMAIN-CONTAINING PROTEIN"/>
    <property type="match status" value="1"/>
</dbReference>
<dbReference type="SUPFAM" id="SSF140931">
    <property type="entry name" value="Fic-like"/>
    <property type="match status" value="1"/>
</dbReference>
<accession>A0A1M7MN72</accession>
<name>A0A1M7MN72_9FLAO</name>
<evidence type="ECO:0000313" key="6">
    <source>
        <dbReference type="Proteomes" id="UP000184028"/>
    </source>
</evidence>
<feature type="binding site" evidence="2">
    <location>
        <begin position="238"/>
        <end position="239"/>
    </location>
    <ligand>
        <name>ATP</name>
        <dbReference type="ChEBI" id="CHEBI:30616"/>
    </ligand>
</feature>
<keyword evidence="2" id="KW-0547">Nucleotide-binding</keyword>
<dbReference type="STRING" id="946677.SAMN05444484_11340"/>
<reference evidence="6" key="1">
    <citation type="submission" date="2016-11" db="EMBL/GenBank/DDBJ databases">
        <authorList>
            <person name="Varghese N."/>
            <person name="Submissions S."/>
        </authorList>
    </citation>
    <scope>NUCLEOTIDE SEQUENCE [LARGE SCALE GENOMIC DNA]</scope>
    <source>
        <strain evidence="6">DSM 24724</strain>
    </source>
</reference>
<feature type="domain" description="Fido" evidence="4">
    <location>
        <begin position="123"/>
        <end position="259"/>
    </location>
</feature>
<keyword evidence="2" id="KW-0067">ATP-binding</keyword>
<sequence>MDLKFVLSDIKKYFCRIMWNIDLTYREEFQSTFDRLYQKRLDLQNSRPLPNIALHKIRESLSLEWTYNSNSIEGNTMSLRETQMVIQEGITIKGKSLREHFETHNHDKAIDYLYAIVDENYKLRSIDILSIHGLVLRSIEDDFAGRIRNGGVRISGANFMPPNANKVSDYLDELIDFINTNPLGLNDIELATIYHHKLVWIHPFFDGNGRTVRLSMNLLLMRCGFPPAIILKNDRKKYYEALNQANNGNYQKLTLLMCQALERTLNIYLNAMPGSTYDYQPITNIVSEPGTPYGQEYVSLLARTGKIDAYKEGRNWYTTKEAIEEYMATRKRKR</sequence>
<feature type="binding site" evidence="2">
    <location>
        <position position="246"/>
    </location>
    <ligand>
        <name>ATP</name>
        <dbReference type="ChEBI" id="CHEBI:30616"/>
    </ligand>
</feature>
<evidence type="ECO:0000256" key="2">
    <source>
        <dbReference type="PIRSR" id="PIRSR640198-2"/>
    </source>
</evidence>
<dbReference type="Proteomes" id="UP000184028">
    <property type="component" value="Unassembled WGS sequence"/>
</dbReference>
<dbReference type="Pfam" id="PF02661">
    <property type="entry name" value="Fic"/>
    <property type="match status" value="1"/>
</dbReference>
<feature type="active site" evidence="1">
    <location>
        <position position="202"/>
    </location>
</feature>
<protein>
    <submittedName>
        <fullName evidence="5">Fic family protein</fullName>
    </submittedName>
</protein>
<gene>
    <name evidence="5" type="ORF">SAMN05444484_11340</name>
</gene>
<dbReference type="GO" id="GO:0005524">
    <property type="term" value="F:ATP binding"/>
    <property type="evidence" value="ECO:0007669"/>
    <property type="project" value="UniProtKB-KW"/>
</dbReference>
<evidence type="ECO:0000259" key="4">
    <source>
        <dbReference type="PROSITE" id="PS51459"/>
    </source>
</evidence>
<dbReference type="PANTHER" id="PTHR13504">
    <property type="entry name" value="FIDO DOMAIN-CONTAINING PROTEIN DDB_G0283145"/>
    <property type="match status" value="1"/>
</dbReference>
<dbReference type="InterPro" id="IPR003812">
    <property type="entry name" value="Fido"/>
</dbReference>
<proteinExistence type="predicted"/>